<sequence>MKTEFALPILWMAPECFHTQKFTESTDIWSFGVCLFEIFSLCDKPYAGVSDLSKFLKTNRLEEPQYCNKKIYEFMYRCWETDAMFRPNFKMCSDFFKKHLKDLCNQGYTSLDDKLTSILEKRCDTECWIRRERE</sequence>
<dbReference type="Pfam" id="PF07714">
    <property type="entry name" value="PK_Tyr_Ser-Thr"/>
    <property type="match status" value="1"/>
</dbReference>
<dbReference type="SUPFAM" id="SSF56112">
    <property type="entry name" value="Protein kinase-like (PK-like)"/>
    <property type="match status" value="1"/>
</dbReference>
<dbReference type="InterPro" id="IPR050122">
    <property type="entry name" value="RTK"/>
</dbReference>
<dbReference type="InterPro" id="IPR000719">
    <property type="entry name" value="Prot_kinase_dom"/>
</dbReference>
<dbReference type="InterPro" id="IPR011009">
    <property type="entry name" value="Kinase-like_dom_sf"/>
</dbReference>
<name>A0AAE9A2F8_CAEBR</name>
<evidence type="ECO:0000313" key="3">
    <source>
        <dbReference type="Proteomes" id="UP000827892"/>
    </source>
</evidence>
<dbReference type="Proteomes" id="UP000827892">
    <property type="component" value="Chromosome V"/>
</dbReference>
<dbReference type="InterPro" id="IPR020635">
    <property type="entry name" value="Tyr_kinase_cat_dom"/>
</dbReference>
<evidence type="ECO:0000313" key="2">
    <source>
        <dbReference type="EMBL" id="ULT91651.1"/>
    </source>
</evidence>
<dbReference type="GO" id="GO:0005524">
    <property type="term" value="F:ATP binding"/>
    <property type="evidence" value="ECO:0007669"/>
    <property type="project" value="InterPro"/>
</dbReference>
<reference evidence="2 3" key="1">
    <citation type="submission" date="2022-02" db="EMBL/GenBank/DDBJ databases">
        <title>Chromosome-level reference genomes for two strains of Caenorhabditis briggsae: an improved platform for comparative genomics.</title>
        <authorList>
            <person name="Stevens L."/>
            <person name="Andersen E.C."/>
        </authorList>
    </citation>
    <scope>NUCLEOTIDE SEQUENCE [LARGE SCALE GENOMIC DNA]</scope>
    <source>
        <strain evidence="2">QX1410_ONT</strain>
        <tissue evidence="2">Whole-organism</tissue>
    </source>
</reference>
<gene>
    <name evidence="2" type="ORF">L3Y34_009348</name>
</gene>
<evidence type="ECO:0000259" key="1">
    <source>
        <dbReference type="PROSITE" id="PS50011"/>
    </source>
</evidence>
<dbReference type="GO" id="GO:0004713">
    <property type="term" value="F:protein tyrosine kinase activity"/>
    <property type="evidence" value="ECO:0007669"/>
    <property type="project" value="InterPro"/>
</dbReference>
<dbReference type="AlphaFoldDB" id="A0AAE9A2F8"/>
<dbReference type="SMART" id="SM00219">
    <property type="entry name" value="TyrKc"/>
    <property type="match status" value="1"/>
</dbReference>
<dbReference type="PANTHER" id="PTHR24416:SF626">
    <property type="entry name" value="PROTEIN KINASE DOMAIN-CONTAINING PROTEIN-RELATED"/>
    <property type="match status" value="1"/>
</dbReference>
<accession>A0AAE9A2F8</accession>
<protein>
    <recommendedName>
        <fullName evidence="1">Protein kinase domain-containing protein</fullName>
    </recommendedName>
</protein>
<dbReference type="PANTHER" id="PTHR24416">
    <property type="entry name" value="TYROSINE-PROTEIN KINASE RECEPTOR"/>
    <property type="match status" value="1"/>
</dbReference>
<organism evidence="2 3">
    <name type="scientific">Caenorhabditis briggsae</name>
    <dbReference type="NCBI Taxonomy" id="6238"/>
    <lineage>
        <taxon>Eukaryota</taxon>
        <taxon>Metazoa</taxon>
        <taxon>Ecdysozoa</taxon>
        <taxon>Nematoda</taxon>
        <taxon>Chromadorea</taxon>
        <taxon>Rhabditida</taxon>
        <taxon>Rhabditina</taxon>
        <taxon>Rhabditomorpha</taxon>
        <taxon>Rhabditoidea</taxon>
        <taxon>Rhabditidae</taxon>
        <taxon>Peloderinae</taxon>
        <taxon>Caenorhabditis</taxon>
    </lineage>
</organism>
<dbReference type="PROSITE" id="PS50011">
    <property type="entry name" value="PROTEIN_KINASE_DOM"/>
    <property type="match status" value="1"/>
</dbReference>
<proteinExistence type="predicted"/>
<dbReference type="Gene3D" id="1.10.510.10">
    <property type="entry name" value="Transferase(Phosphotransferase) domain 1"/>
    <property type="match status" value="1"/>
</dbReference>
<dbReference type="InterPro" id="IPR001245">
    <property type="entry name" value="Ser-Thr/Tyr_kinase_cat_dom"/>
</dbReference>
<dbReference type="EMBL" id="CP090895">
    <property type="protein sequence ID" value="ULT91651.1"/>
    <property type="molecule type" value="Genomic_DNA"/>
</dbReference>
<feature type="domain" description="Protein kinase" evidence="1">
    <location>
        <begin position="1"/>
        <end position="96"/>
    </location>
</feature>